<gene>
    <name evidence="2" type="ORF">EZS28_007670</name>
</gene>
<name>A0A5J4WPN8_9EUKA</name>
<dbReference type="PROSITE" id="PS50011">
    <property type="entry name" value="PROTEIN_KINASE_DOM"/>
    <property type="match status" value="1"/>
</dbReference>
<feature type="domain" description="Protein kinase" evidence="1">
    <location>
        <begin position="1"/>
        <end position="120"/>
    </location>
</feature>
<evidence type="ECO:0000313" key="3">
    <source>
        <dbReference type="Proteomes" id="UP000324800"/>
    </source>
</evidence>
<dbReference type="GO" id="GO:0035556">
    <property type="term" value="P:intracellular signal transduction"/>
    <property type="evidence" value="ECO:0007669"/>
    <property type="project" value="TreeGrafter"/>
</dbReference>
<evidence type="ECO:0000313" key="2">
    <source>
        <dbReference type="EMBL" id="KAA6396808.1"/>
    </source>
</evidence>
<protein>
    <recommendedName>
        <fullName evidence="1">Protein kinase domain-containing protein</fullName>
    </recommendedName>
</protein>
<dbReference type="Proteomes" id="UP000324800">
    <property type="component" value="Unassembled WGS sequence"/>
</dbReference>
<dbReference type="PANTHER" id="PTHR48015:SF16">
    <property type="entry name" value="SERINE_THREONINE-PROTEIN KINASE SULU"/>
    <property type="match status" value="1"/>
</dbReference>
<dbReference type="PANTHER" id="PTHR48015">
    <property type="entry name" value="SERINE/THREONINE-PROTEIN KINASE TAO"/>
    <property type="match status" value="1"/>
</dbReference>
<dbReference type="GO" id="GO:0004672">
    <property type="term" value="F:protein kinase activity"/>
    <property type="evidence" value="ECO:0007669"/>
    <property type="project" value="InterPro"/>
</dbReference>
<dbReference type="GO" id="GO:0043408">
    <property type="term" value="P:regulation of MAPK cascade"/>
    <property type="evidence" value="ECO:0007669"/>
    <property type="project" value="TreeGrafter"/>
</dbReference>
<evidence type="ECO:0000259" key="1">
    <source>
        <dbReference type="PROSITE" id="PS50011"/>
    </source>
</evidence>
<dbReference type="Gene3D" id="1.10.510.10">
    <property type="entry name" value="Transferase(Phosphotransferase) domain 1"/>
    <property type="match status" value="1"/>
</dbReference>
<sequence length="120" mass="13423">MEYANFSSLDAIIEKRANLTISTILAIMKQLLQGLLLLHQHDIVHKNIKAQNILLQSPPDSGRVSIIMEKGAEYNKAEGKWFGPGTVANVYTELIKRFAPNPLRIGVYVCEQGLNTIYIV</sequence>
<dbReference type="InterPro" id="IPR000719">
    <property type="entry name" value="Prot_kinase_dom"/>
</dbReference>
<organism evidence="2 3">
    <name type="scientific">Streblomastix strix</name>
    <dbReference type="NCBI Taxonomy" id="222440"/>
    <lineage>
        <taxon>Eukaryota</taxon>
        <taxon>Metamonada</taxon>
        <taxon>Preaxostyla</taxon>
        <taxon>Oxymonadida</taxon>
        <taxon>Streblomastigidae</taxon>
        <taxon>Streblomastix</taxon>
    </lineage>
</organism>
<reference evidence="2 3" key="1">
    <citation type="submission" date="2019-03" db="EMBL/GenBank/DDBJ databases">
        <title>Single cell metagenomics reveals metabolic interactions within the superorganism composed of flagellate Streblomastix strix and complex community of Bacteroidetes bacteria on its surface.</title>
        <authorList>
            <person name="Treitli S.C."/>
            <person name="Kolisko M."/>
            <person name="Husnik F."/>
            <person name="Keeling P."/>
            <person name="Hampl V."/>
        </authorList>
    </citation>
    <scope>NUCLEOTIDE SEQUENCE [LARGE SCALE GENOMIC DNA]</scope>
    <source>
        <strain evidence="2">ST1C</strain>
    </source>
</reference>
<dbReference type="EMBL" id="SNRW01001335">
    <property type="protein sequence ID" value="KAA6396808.1"/>
    <property type="molecule type" value="Genomic_DNA"/>
</dbReference>
<dbReference type="GO" id="GO:0005524">
    <property type="term" value="F:ATP binding"/>
    <property type="evidence" value="ECO:0007669"/>
    <property type="project" value="InterPro"/>
</dbReference>
<accession>A0A5J4WPN8</accession>
<comment type="caution">
    <text evidence="2">The sequence shown here is derived from an EMBL/GenBank/DDBJ whole genome shotgun (WGS) entry which is preliminary data.</text>
</comment>
<dbReference type="InterPro" id="IPR050285">
    <property type="entry name" value="STE20_Ser/Thr_kinase"/>
</dbReference>
<dbReference type="SUPFAM" id="SSF56112">
    <property type="entry name" value="Protein kinase-like (PK-like)"/>
    <property type="match status" value="1"/>
</dbReference>
<proteinExistence type="predicted"/>
<dbReference type="InterPro" id="IPR011009">
    <property type="entry name" value="Kinase-like_dom_sf"/>
</dbReference>
<dbReference type="AlphaFoldDB" id="A0A5J4WPN8"/>
<dbReference type="Pfam" id="PF00069">
    <property type="entry name" value="Pkinase"/>
    <property type="match status" value="1"/>
</dbReference>